<dbReference type="AlphaFoldDB" id="A0A553E396"/>
<protein>
    <submittedName>
        <fullName evidence="1">Uncharacterized protein</fullName>
    </submittedName>
</protein>
<comment type="caution">
    <text evidence="1">The sequence shown here is derived from an EMBL/GenBank/DDBJ whole genome shotgun (WGS) entry which is preliminary data.</text>
</comment>
<gene>
    <name evidence="1" type="ORF">FNW21_09420</name>
</gene>
<organism evidence="1 2">
    <name type="scientific">Flavobacterium restrictum</name>
    <dbReference type="NCBI Taxonomy" id="2594428"/>
    <lineage>
        <taxon>Bacteria</taxon>
        <taxon>Pseudomonadati</taxon>
        <taxon>Bacteroidota</taxon>
        <taxon>Flavobacteriia</taxon>
        <taxon>Flavobacteriales</taxon>
        <taxon>Flavobacteriaceae</taxon>
        <taxon>Flavobacterium</taxon>
    </lineage>
</organism>
<sequence>MKKGKMIGYFVTNQQSDYYTSKRFKQMIDFVQKNSSICVMKEKQTPAGLRLLLTFDNVKTTRRALELMELLGGKS</sequence>
<accession>A0A553E396</accession>
<dbReference type="Proteomes" id="UP000316371">
    <property type="component" value="Unassembled WGS sequence"/>
</dbReference>
<evidence type="ECO:0000313" key="2">
    <source>
        <dbReference type="Proteomes" id="UP000316371"/>
    </source>
</evidence>
<dbReference type="EMBL" id="VJZT01000008">
    <property type="protein sequence ID" value="TRX39499.1"/>
    <property type="molecule type" value="Genomic_DNA"/>
</dbReference>
<name>A0A553E396_9FLAO</name>
<reference evidence="1 2" key="1">
    <citation type="submission" date="2019-07" db="EMBL/GenBank/DDBJ databases">
        <title>Novel species of Flavobacterium.</title>
        <authorList>
            <person name="Liu Q."/>
            <person name="Xin Y.-H."/>
        </authorList>
    </citation>
    <scope>NUCLEOTIDE SEQUENCE [LARGE SCALE GENOMIC DNA]</scope>
    <source>
        <strain evidence="1 2">LB1R34</strain>
    </source>
</reference>
<evidence type="ECO:0000313" key="1">
    <source>
        <dbReference type="EMBL" id="TRX39499.1"/>
    </source>
</evidence>
<keyword evidence="2" id="KW-1185">Reference proteome</keyword>
<proteinExistence type="predicted"/>